<evidence type="ECO:0000313" key="1">
    <source>
        <dbReference type="EMBL" id="SJL82939.1"/>
    </source>
</evidence>
<dbReference type="EMBL" id="FUFT01000002">
    <property type="protein sequence ID" value="SJL82939.1"/>
    <property type="molecule type" value="Genomic_DNA"/>
</dbReference>
<keyword evidence="2" id="KW-1185">Reference proteome</keyword>
<evidence type="ECO:0008006" key="3">
    <source>
        <dbReference type="Google" id="ProtNLM"/>
    </source>
</evidence>
<sequence>MNNVKKVGAIGGAIVIAACWPLAVGQIGQTIIKDGVQKMHSPDVNVSLVKYDRGYLSSDMTSRITVTDSKLAHQFKADGLPTTFLVHSKIDHDLLSLSSTTTLPDYPDFPFMLETQTQLNGNTNFKLNIEKWNYQHKGKDAYSVSTSAGNVTGMITKLGEVNFKSTLPSVAIDFANDAKITVHDIAVEGSGKRAGSLWLGDQTLTIGSMNAVGTSMAPPKPGANSQSMEKAEPITATVKGLTYNFNSRLDKKETRFTSQHKVTIDEFSSDDFDAHDLTLGVALNNIDRASFIQLSDMFNGRSKITGRDVGRALPFIDTMFAKGFSIELTQLDGKIDDGDFTSQLKLSMPEGTEHVTRNPAQVMQLLQGNLGVTLSESLAKQYPMLQRTADELVVSEIAKQGQDGYTMKAKIEKGNLVFDEGHKIPLQALMMMGMGLLQYAH</sequence>
<reference evidence="1 2" key="1">
    <citation type="submission" date="2017-02" db="EMBL/GenBank/DDBJ databases">
        <authorList>
            <person name="Peterson S.W."/>
        </authorList>
    </citation>
    <scope>NUCLEOTIDE SEQUENCE [LARGE SCALE GENOMIC DNA]</scope>
    <source>
        <strain evidence="1 2">CECT 9027</strain>
    </source>
</reference>
<dbReference type="RefSeq" id="WP_077312685.1">
    <property type="nucleotide sequence ID" value="NZ_AP024887.1"/>
</dbReference>
<dbReference type="OrthoDB" id="5915128at2"/>
<name>A0A1R4B1Z5_9VIBR</name>
<organism evidence="1 2">
    <name type="scientific">Vibrio palustris</name>
    <dbReference type="NCBI Taxonomy" id="1918946"/>
    <lineage>
        <taxon>Bacteria</taxon>
        <taxon>Pseudomonadati</taxon>
        <taxon>Pseudomonadota</taxon>
        <taxon>Gammaproteobacteria</taxon>
        <taxon>Vibrionales</taxon>
        <taxon>Vibrionaceae</taxon>
        <taxon>Vibrio</taxon>
    </lineage>
</organism>
<dbReference type="InterPro" id="IPR010352">
    <property type="entry name" value="DUF945"/>
</dbReference>
<dbReference type="PROSITE" id="PS51257">
    <property type="entry name" value="PROKAR_LIPOPROTEIN"/>
    <property type="match status" value="1"/>
</dbReference>
<proteinExistence type="predicted"/>
<accession>A0A1R4B1Z5</accession>
<gene>
    <name evidence="1" type="ORF">VPAL9027_00881</name>
</gene>
<protein>
    <recommendedName>
        <fullName evidence="3">DUF945 domain-containing protein</fullName>
    </recommendedName>
</protein>
<dbReference type="STRING" id="1918946.VPAL9027_00881"/>
<dbReference type="Proteomes" id="UP000189475">
    <property type="component" value="Unassembled WGS sequence"/>
</dbReference>
<dbReference type="Pfam" id="PF06097">
    <property type="entry name" value="DUF945"/>
    <property type="match status" value="1"/>
</dbReference>
<dbReference type="AlphaFoldDB" id="A0A1R4B1Z5"/>
<evidence type="ECO:0000313" key="2">
    <source>
        <dbReference type="Proteomes" id="UP000189475"/>
    </source>
</evidence>